<keyword evidence="1" id="KW-1133">Transmembrane helix</keyword>
<proteinExistence type="predicted"/>
<evidence type="ECO:0000313" key="3">
    <source>
        <dbReference type="Proteomes" id="UP001367508"/>
    </source>
</evidence>
<dbReference type="PANTHER" id="PTHR35131">
    <property type="entry name" value="EXPRESSED PROTEIN"/>
    <property type="match status" value="1"/>
</dbReference>
<dbReference type="PANTHER" id="PTHR35131:SF2">
    <property type="entry name" value="GAG-POL POLYPROTEIN"/>
    <property type="match status" value="1"/>
</dbReference>
<evidence type="ECO:0000256" key="1">
    <source>
        <dbReference type="SAM" id="Phobius"/>
    </source>
</evidence>
<protein>
    <submittedName>
        <fullName evidence="2">Uncharacterized protein</fullName>
    </submittedName>
</protein>
<dbReference type="AlphaFoldDB" id="A0AAN9KMV1"/>
<dbReference type="Proteomes" id="UP001367508">
    <property type="component" value="Unassembled WGS sequence"/>
</dbReference>
<accession>A0AAN9KMV1</accession>
<dbReference type="EMBL" id="JAYMYQ010000007">
    <property type="protein sequence ID" value="KAK7320397.1"/>
    <property type="molecule type" value="Genomic_DNA"/>
</dbReference>
<evidence type="ECO:0000313" key="2">
    <source>
        <dbReference type="EMBL" id="KAK7320397.1"/>
    </source>
</evidence>
<gene>
    <name evidence="2" type="ORF">VNO77_29828</name>
</gene>
<name>A0AAN9KMV1_CANGL</name>
<keyword evidence="1" id="KW-0472">Membrane</keyword>
<organism evidence="2 3">
    <name type="scientific">Canavalia gladiata</name>
    <name type="common">Sword bean</name>
    <name type="synonym">Dolichos gladiatus</name>
    <dbReference type="NCBI Taxonomy" id="3824"/>
    <lineage>
        <taxon>Eukaryota</taxon>
        <taxon>Viridiplantae</taxon>
        <taxon>Streptophyta</taxon>
        <taxon>Embryophyta</taxon>
        <taxon>Tracheophyta</taxon>
        <taxon>Spermatophyta</taxon>
        <taxon>Magnoliopsida</taxon>
        <taxon>eudicotyledons</taxon>
        <taxon>Gunneridae</taxon>
        <taxon>Pentapetalae</taxon>
        <taxon>rosids</taxon>
        <taxon>fabids</taxon>
        <taxon>Fabales</taxon>
        <taxon>Fabaceae</taxon>
        <taxon>Papilionoideae</taxon>
        <taxon>50 kb inversion clade</taxon>
        <taxon>NPAAA clade</taxon>
        <taxon>indigoferoid/millettioid clade</taxon>
        <taxon>Phaseoleae</taxon>
        <taxon>Canavalia</taxon>
    </lineage>
</organism>
<comment type="caution">
    <text evidence="2">The sequence shown here is derived from an EMBL/GenBank/DDBJ whole genome shotgun (WGS) entry which is preliminary data.</text>
</comment>
<reference evidence="2 3" key="1">
    <citation type="submission" date="2024-01" db="EMBL/GenBank/DDBJ databases">
        <title>The genomes of 5 underutilized Papilionoideae crops provide insights into root nodulation and disease resistanc.</title>
        <authorList>
            <person name="Jiang F."/>
        </authorList>
    </citation>
    <scope>NUCLEOTIDE SEQUENCE [LARGE SCALE GENOMIC DNA]</scope>
    <source>
        <strain evidence="2">LVBAO_FW01</strain>
        <tissue evidence="2">Leaves</tissue>
    </source>
</reference>
<keyword evidence="3" id="KW-1185">Reference proteome</keyword>
<feature type="transmembrane region" description="Helical" evidence="1">
    <location>
        <begin position="167"/>
        <end position="184"/>
    </location>
</feature>
<sequence>MPQSLCNIPTRANTQTTFQKSKDFTFSATPTKESMHKSTTLNTNATKDMAGFPPVEIGTRGTVASLIMQEIEYFSRIGSYSQDRSQKVGSSNISTSSRTTIVSTIEESTKKKRGSSSKLLPSMCSMVDVSDNGRPNGTSAFSYRNLKSDTKKFQGFYPLYFYRFHCYWLQLLIFLVVVFLRLYYHKELKQEMFEVYFLKIPVCVVQKRCDPIPLSLRN</sequence>
<keyword evidence="1" id="KW-0812">Transmembrane</keyword>